<dbReference type="STRING" id="144197.ENSSPAP00000014119"/>
<proteinExistence type="predicted"/>
<dbReference type="GO" id="GO:0007009">
    <property type="term" value="P:plasma membrane organization"/>
    <property type="evidence" value="ECO:0007669"/>
    <property type="project" value="InterPro"/>
</dbReference>
<dbReference type="GO" id="GO:0005654">
    <property type="term" value="C:nucleoplasm"/>
    <property type="evidence" value="ECO:0007669"/>
    <property type="project" value="TreeGrafter"/>
</dbReference>
<sequence length="102" mass="11245">AVMSRAPDDVSKLTESTYKNVMEQFNPGLRNLVNLGKSYEKSVTAMTLAGKAYFDAVAKVGENATVSPVSRELGEFLIYLQRVKSRWSLVSLLECFCCETAA</sequence>
<reference evidence="2" key="1">
    <citation type="submission" date="2023-09" db="UniProtKB">
        <authorList>
            <consortium name="Ensembl"/>
        </authorList>
    </citation>
    <scope>IDENTIFICATION</scope>
</reference>
<accession>A0A3B5A8A0</accession>
<dbReference type="InterPro" id="IPR027267">
    <property type="entry name" value="AH/BAR_dom_sf"/>
</dbReference>
<dbReference type="InterPro" id="IPR027681">
    <property type="entry name" value="IRSp53/IRTKS/Pinkbar"/>
</dbReference>
<dbReference type="Ensembl" id="ENSSPAT00000014360.1">
    <property type="protein sequence ID" value="ENSSPAP00000014119.1"/>
    <property type="gene ID" value="ENSSPAG00000010678.1"/>
</dbReference>
<dbReference type="GO" id="GO:0051017">
    <property type="term" value="P:actin filament bundle assembly"/>
    <property type="evidence" value="ECO:0007669"/>
    <property type="project" value="TreeGrafter"/>
</dbReference>
<dbReference type="SUPFAM" id="SSF103657">
    <property type="entry name" value="BAR/IMD domain-like"/>
    <property type="match status" value="1"/>
</dbReference>
<name>A0A3B5A8A0_9TELE</name>
<dbReference type="Pfam" id="PF08397">
    <property type="entry name" value="IMD"/>
    <property type="match status" value="1"/>
</dbReference>
<evidence type="ECO:0000313" key="2">
    <source>
        <dbReference type="Ensembl" id="ENSSPAP00000014119.1"/>
    </source>
</evidence>
<dbReference type="PANTHER" id="PTHR14206:SF4">
    <property type="entry name" value="BRAIN-SPECIFIC ANGIOGENESIS INHIBITOR 1-ASSOCIATED PROTEIN 2-LIKE PROTEIN 1"/>
    <property type="match status" value="1"/>
</dbReference>
<dbReference type="AlphaFoldDB" id="A0A3B5A8A0"/>
<dbReference type="GO" id="GO:0005829">
    <property type="term" value="C:cytosol"/>
    <property type="evidence" value="ECO:0007669"/>
    <property type="project" value="TreeGrafter"/>
</dbReference>
<protein>
    <submittedName>
        <fullName evidence="2">Brain-specific angiogenesis inhibitor 1-associated protein 2-like protein 1</fullName>
    </submittedName>
</protein>
<evidence type="ECO:0000259" key="1">
    <source>
        <dbReference type="PROSITE" id="PS51338"/>
    </source>
</evidence>
<dbReference type="InterPro" id="IPR013606">
    <property type="entry name" value="I-BAR_dom"/>
</dbReference>
<organism evidence="2">
    <name type="scientific">Stegastes partitus</name>
    <name type="common">bicolor damselfish</name>
    <dbReference type="NCBI Taxonomy" id="144197"/>
    <lineage>
        <taxon>Eukaryota</taxon>
        <taxon>Metazoa</taxon>
        <taxon>Chordata</taxon>
        <taxon>Craniata</taxon>
        <taxon>Vertebrata</taxon>
        <taxon>Euteleostomi</taxon>
        <taxon>Actinopterygii</taxon>
        <taxon>Neopterygii</taxon>
        <taxon>Teleostei</taxon>
        <taxon>Neoteleostei</taxon>
        <taxon>Acanthomorphata</taxon>
        <taxon>Ovalentaria</taxon>
        <taxon>Pomacentridae</taxon>
        <taxon>Stegastes</taxon>
    </lineage>
</organism>
<dbReference type="PROSITE" id="PS51338">
    <property type="entry name" value="IMD"/>
    <property type="match status" value="1"/>
</dbReference>
<dbReference type="GO" id="GO:0030838">
    <property type="term" value="P:positive regulation of actin filament polymerization"/>
    <property type="evidence" value="ECO:0007669"/>
    <property type="project" value="TreeGrafter"/>
</dbReference>
<feature type="domain" description="IMD" evidence="1">
    <location>
        <begin position="2"/>
        <end position="78"/>
    </location>
</feature>
<dbReference type="Gene3D" id="1.20.1270.60">
    <property type="entry name" value="Arfaptin homology (AH) domain/BAR domain"/>
    <property type="match status" value="1"/>
</dbReference>
<dbReference type="GeneTree" id="ENSGT00940000153560"/>
<dbReference type="PANTHER" id="PTHR14206">
    <property type="entry name" value="BRAIN-SPECIFIC ANGIOGENESIS INHIBITOR 1-ASSOCIATED PROTEIN 2"/>
    <property type="match status" value="1"/>
</dbReference>
<dbReference type="GO" id="GO:0051764">
    <property type="term" value="P:actin crosslink formation"/>
    <property type="evidence" value="ECO:0007669"/>
    <property type="project" value="TreeGrafter"/>
</dbReference>